<proteinExistence type="predicted"/>
<gene>
    <name evidence="1" type="ORF">DBV15_00888</name>
</gene>
<accession>A0A4S2JCP6</accession>
<keyword evidence="2" id="KW-1185">Reference proteome</keyword>
<reference evidence="1 2" key="1">
    <citation type="journal article" date="2019" name="Philos. Trans. R. Soc. Lond., B, Biol. Sci.">
        <title>Ant behaviour and brain gene expression of defending hosts depend on the ecological success of the intruding social parasite.</title>
        <authorList>
            <person name="Kaur R."/>
            <person name="Stoldt M."/>
            <person name="Jongepier E."/>
            <person name="Feldmeyer B."/>
            <person name="Menzel F."/>
            <person name="Bornberg-Bauer E."/>
            <person name="Foitzik S."/>
        </authorList>
    </citation>
    <scope>NUCLEOTIDE SEQUENCE [LARGE SCALE GENOMIC DNA]</scope>
    <source>
        <tissue evidence="1">Whole body</tissue>
    </source>
</reference>
<dbReference type="EMBL" id="QBLH01003812">
    <property type="protein sequence ID" value="TGZ32736.1"/>
    <property type="molecule type" value="Genomic_DNA"/>
</dbReference>
<dbReference type="AlphaFoldDB" id="A0A4S2JCP6"/>
<dbReference type="Proteomes" id="UP000310200">
    <property type="component" value="Unassembled WGS sequence"/>
</dbReference>
<sequence length="125" mass="13247">MLSDLAYHRSSFTESSLGDQPTCVPRCILTTRITAALSLPIADQGKDTCAPLDPRVQSGDNGIAESQFLHEKIVNHCFPNEATRDYEGERSWASLLRLSVGDGVALLDGDGDGAAGVEDLGTVAV</sequence>
<protein>
    <submittedName>
        <fullName evidence="1">Uncharacterized protein</fullName>
    </submittedName>
</protein>
<comment type="caution">
    <text evidence="1">The sequence shown here is derived from an EMBL/GenBank/DDBJ whole genome shotgun (WGS) entry which is preliminary data.</text>
</comment>
<evidence type="ECO:0000313" key="1">
    <source>
        <dbReference type="EMBL" id="TGZ32736.1"/>
    </source>
</evidence>
<organism evidence="1 2">
    <name type="scientific">Temnothorax longispinosus</name>
    <dbReference type="NCBI Taxonomy" id="300112"/>
    <lineage>
        <taxon>Eukaryota</taxon>
        <taxon>Metazoa</taxon>
        <taxon>Ecdysozoa</taxon>
        <taxon>Arthropoda</taxon>
        <taxon>Hexapoda</taxon>
        <taxon>Insecta</taxon>
        <taxon>Pterygota</taxon>
        <taxon>Neoptera</taxon>
        <taxon>Endopterygota</taxon>
        <taxon>Hymenoptera</taxon>
        <taxon>Apocrita</taxon>
        <taxon>Aculeata</taxon>
        <taxon>Formicoidea</taxon>
        <taxon>Formicidae</taxon>
        <taxon>Myrmicinae</taxon>
        <taxon>Temnothorax</taxon>
    </lineage>
</organism>
<evidence type="ECO:0000313" key="2">
    <source>
        <dbReference type="Proteomes" id="UP000310200"/>
    </source>
</evidence>
<name>A0A4S2JCP6_9HYME</name>